<evidence type="ECO:0000256" key="4">
    <source>
        <dbReference type="SAM" id="MobiDB-lite"/>
    </source>
</evidence>
<reference evidence="5 6" key="1">
    <citation type="journal article" date="2010" name="Plant Cell">
        <title>The Chlorella variabilis NC64A genome reveals adaptation to photosymbiosis, coevolution with viruses, and cryptic sex.</title>
        <authorList>
            <person name="Blanc G."/>
            <person name="Duncan G."/>
            <person name="Agarkova I."/>
            <person name="Borodovsky M."/>
            <person name="Gurnon J."/>
            <person name="Kuo A."/>
            <person name="Lindquist E."/>
            <person name="Lucas S."/>
            <person name="Pangilinan J."/>
            <person name="Polle J."/>
            <person name="Salamov A."/>
            <person name="Terry A."/>
            <person name="Yamada T."/>
            <person name="Dunigan D.D."/>
            <person name="Grigoriev I.V."/>
            <person name="Claverie J.M."/>
            <person name="Van Etten J.L."/>
        </authorList>
    </citation>
    <scope>NUCLEOTIDE SEQUENCE [LARGE SCALE GENOMIC DNA]</scope>
    <source>
        <strain evidence="5 6">NC64A</strain>
    </source>
</reference>
<dbReference type="Pfam" id="PF00023">
    <property type="entry name" value="Ank"/>
    <property type="match status" value="1"/>
</dbReference>
<evidence type="ECO:0000313" key="6">
    <source>
        <dbReference type="Proteomes" id="UP000008141"/>
    </source>
</evidence>
<dbReference type="SMART" id="SM00248">
    <property type="entry name" value="ANK"/>
    <property type="match status" value="5"/>
</dbReference>
<dbReference type="InterPro" id="IPR036770">
    <property type="entry name" value="Ankyrin_rpt-contain_sf"/>
</dbReference>
<dbReference type="GO" id="GO:0005634">
    <property type="term" value="C:nucleus"/>
    <property type="evidence" value="ECO:0007669"/>
    <property type="project" value="TreeGrafter"/>
</dbReference>
<accession>E1Z7L9</accession>
<feature type="region of interest" description="Disordered" evidence="4">
    <location>
        <begin position="36"/>
        <end position="66"/>
    </location>
</feature>
<dbReference type="Pfam" id="PF12796">
    <property type="entry name" value="Ank_2"/>
    <property type="match status" value="1"/>
</dbReference>
<dbReference type="Proteomes" id="UP000008141">
    <property type="component" value="Unassembled WGS sequence"/>
</dbReference>
<keyword evidence="1" id="KW-0677">Repeat</keyword>
<feature type="repeat" description="ANK" evidence="3">
    <location>
        <begin position="144"/>
        <end position="179"/>
    </location>
</feature>
<evidence type="ECO:0008006" key="7">
    <source>
        <dbReference type="Google" id="ProtNLM"/>
    </source>
</evidence>
<evidence type="ECO:0000256" key="1">
    <source>
        <dbReference type="ARBA" id="ARBA00022737"/>
    </source>
</evidence>
<dbReference type="EMBL" id="GL433838">
    <property type="protein sequence ID" value="EFN58194.1"/>
    <property type="molecule type" value="Genomic_DNA"/>
</dbReference>
<feature type="repeat" description="ANK" evidence="3">
    <location>
        <begin position="259"/>
        <end position="283"/>
    </location>
</feature>
<dbReference type="RefSeq" id="XP_005850296.1">
    <property type="nucleotide sequence ID" value="XM_005850234.1"/>
</dbReference>
<dbReference type="InParanoid" id="E1Z7L9"/>
<evidence type="ECO:0000313" key="5">
    <source>
        <dbReference type="EMBL" id="EFN58194.1"/>
    </source>
</evidence>
<dbReference type="PANTHER" id="PTHR24193:SF121">
    <property type="entry name" value="ADA2A-CONTAINING COMPLEX COMPONENT 3, ISOFORM D"/>
    <property type="match status" value="1"/>
</dbReference>
<organism evidence="6">
    <name type="scientific">Chlorella variabilis</name>
    <name type="common">Green alga</name>
    <dbReference type="NCBI Taxonomy" id="554065"/>
    <lineage>
        <taxon>Eukaryota</taxon>
        <taxon>Viridiplantae</taxon>
        <taxon>Chlorophyta</taxon>
        <taxon>core chlorophytes</taxon>
        <taxon>Trebouxiophyceae</taxon>
        <taxon>Chlorellales</taxon>
        <taxon>Chlorellaceae</taxon>
        <taxon>Chlorella clade</taxon>
        <taxon>Chlorella</taxon>
    </lineage>
</organism>
<dbReference type="InterPro" id="IPR050663">
    <property type="entry name" value="Ankyrin-SOCS_Box"/>
</dbReference>
<keyword evidence="2 3" id="KW-0040">ANK repeat</keyword>
<dbReference type="GO" id="GO:0045944">
    <property type="term" value="P:positive regulation of transcription by RNA polymerase II"/>
    <property type="evidence" value="ECO:0007669"/>
    <property type="project" value="TreeGrafter"/>
</dbReference>
<dbReference type="SUPFAM" id="SSF48403">
    <property type="entry name" value="Ankyrin repeat"/>
    <property type="match status" value="2"/>
</dbReference>
<feature type="region of interest" description="Disordered" evidence="4">
    <location>
        <begin position="457"/>
        <end position="477"/>
    </location>
</feature>
<dbReference type="GO" id="GO:0000976">
    <property type="term" value="F:transcription cis-regulatory region binding"/>
    <property type="evidence" value="ECO:0007669"/>
    <property type="project" value="TreeGrafter"/>
</dbReference>
<feature type="compositionally biased region" description="Pro residues" evidence="4">
    <location>
        <begin position="54"/>
        <end position="66"/>
    </location>
</feature>
<protein>
    <recommendedName>
        <fullName evidence="7">SOCS box domain-containing protein</fullName>
    </recommendedName>
</protein>
<dbReference type="InterPro" id="IPR002110">
    <property type="entry name" value="Ankyrin_rpt"/>
</dbReference>
<dbReference type="AlphaFoldDB" id="E1Z7L9"/>
<evidence type="ECO:0000256" key="3">
    <source>
        <dbReference type="PROSITE-ProRule" id="PRU00023"/>
    </source>
</evidence>
<dbReference type="STRING" id="554065.E1Z7L9"/>
<dbReference type="eggNOG" id="KOG0504">
    <property type="taxonomic scope" value="Eukaryota"/>
</dbReference>
<gene>
    <name evidence="5" type="ORF">CHLNCDRAFT_142041</name>
</gene>
<name>E1Z7L9_CHLVA</name>
<dbReference type="Gene3D" id="1.25.40.20">
    <property type="entry name" value="Ankyrin repeat-containing domain"/>
    <property type="match status" value="4"/>
</dbReference>
<evidence type="ECO:0000256" key="2">
    <source>
        <dbReference type="ARBA" id="ARBA00023043"/>
    </source>
</evidence>
<feature type="compositionally biased region" description="Low complexity" evidence="4">
    <location>
        <begin position="39"/>
        <end position="53"/>
    </location>
</feature>
<dbReference type="PROSITE" id="PS50088">
    <property type="entry name" value="ANK_REPEAT"/>
    <property type="match status" value="3"/>
</dbReference>
<keyword evidence="6" id="KW-1185">Reference proteome</keyword>
<proteinExistence type="predicted"/>
<sequence length="719" mass="73155">MRRREWLKERAICGVRLQLQESSEPVAPLPVASGNIGTSSAATTADATAAVARRPPPSRLPHPRPSPFRDCSMPQAQQQQEWDDAVQQVQAAAAAGDVHTLEQLLVADAHLLDAAGPDGRTALHCAVVHGQLGAAECLLLAGADAHGALHLAAAAAHAAAPRLVRLLLNQGADAAATDSSSRTPLHAAAASTGCIEVLVCLARHIPRLLAARAGAGGDTPLHALCRCLAQDGSTSLRLLQALAAERLLGGPCLEVPDAAGRTALSLAAAAGSLEAVRLLLACGGSPCGGPCQACRSTRAAGPPMAGGQEQEQGGAAWGSQEAAQRSMQGHTCPLAAACCHTSCSILLCLLGAGASASGLSDLVLARAVVDVRTDVAAALLAAGLRSDARPLLAAVQRSVVGMAGPLEEGLVRALMEGGLDPNSPGHPAAARRLLEAALLPGRERLLQQLLLPGPAAPAAAGRASAPQQAQQAQQQPRAAVGLDVGTLAHQLQFSPANFAVSHSSLAALQLLLAAGCPAGPVPAPTGCPPLVIAAGRLDIARCRALLEAGADAGATDLRGRSALDAVLESCSDARMIQLNSVLTDGSGAATERQLLCLVELLVGARAPCRHFLAEHCGLGRQSSLLEVLVHRRLALAVGQPGWSPASHRLWPVAFQRAAREALVAMQGRGAAAEGPGEAAKQAAMALAPGPPRICLPTDICCLILARASLPVSFWMDAEV</sequence>
<feature type="repeat" description="ANK" evidence="3">
    <location>
        <begin position="118"/>
        <end position="144"/>
    </location>
</feature>
<dbReference type="KEGG" id="cvr:CHLNCDRAFT_142041"/>
<dbReference type="PANTHER" id="PTHR24193">
    <property type="entry name" value="ANKYRIN REPEAT PROTEIN"/>
    <property type="match status" value="1"/>
</dbReference>
<dbReference type="PROSITE" id="PS50297">
    <property type="entry name" value="ANK_REP_REGION"/>
    <property type="match status" value="3"/>
</dbReference>
<dbReference type="GeneID" id="17357610"/>